<evidence type="ECO:0000313" key="3">
    <source>
        <dbReference type="Proteomes" id="UP000003490"/>
    </source>
</evidence>
<evidence type="ECO:0000313" key="1">
    <source>
        <dbReference type="EMBL" id="EDO59669.1"/>
    </source>
</evidence>
<organism evidence="1 3">
    <name type="scientific">[Clostridium] leptum DSM 753</name>
    <dbReference type="NCBI Taxonomy" id="428125"/>
    <lineage>
        <taxon>Bacteria</taxon>
        <taxon>Bacillati</taxon>
        <taxon>Bacillota</taxon>
        <taxon>Clostridia</taxon>
        <taxon>Eubacteriales</taxon>
        <taxon>Oscillospiraceae</taxon>
        <taxon>Oscillospiraceae incertae sedis</taxon>
    </lineage>
</organism>
<gene>
    <name evidence="2" type="ORF">CH238_04110</name>
    <name evidence="1" type="ORF">CLOLEP_03719</name>
</gene>
<evidence type="ECO:0000313" key="4">
    <source>
        <dbReference type="Proteomes" id="UP000220611"/>
    </source>
</evidence>
<dbReference type="OrthoDB" id="9780310at2"/>
<dbReference type="Proteomes" id="UP000220611">
    <property type="component" value="Unassembled WGS sequence"/>
</dbReference>
<keyword evidence="4" id="KW-1185">Reference proteome</keyword>
<reference evidence="1 3" key="2">
    <citation type="submission" date="2007-08" db="EMBL/GenBank/DDBJ databases">
        <authorList>
            <person name="Fulton L."/>
            <person name="Clifton S."/>
            <person name="Fulton B."/>
            <person name="Xu J."/>
            <person name="Minx P."/>
            <person name="Pepin K.H."/>
            <person name="Johnson M."/>
            <person name="Thiruvilangam P."/>
            <person name="Bhonagiri V."/>
            <person name="Nash W.E."/>
            <person name="Wang C."/>
            <person name="Mardis E.R."/>
            <person name="Wilson R.K."/>
        </authorList>
    </citation>
    <scope>NUCLEOTIDE SEQUENCE [LARGE SCALE GENOMIC DNA]</scope>
    <source>
        <strain evidence="1 3">DSM 753</strain>
    </source>
</reference>
<proteinExistence type="predicted"/>
<reference evidence="2 4" key="3">
    <citation type="submission" date="2017-07" db="EMBL/GenBank/DDBJ databases">
        <title>Prevalence of linear plasmids in Cutibacterium (Propionibacterium) acnes isolates obtained from prostatic tissue.</title>
        <authorList>
            <person name="Davidsson S."/>
            <person name="Carlsson J."/>
            <person name="Molling P."/>
            <person name="Andren O."/>
            <person name="Andersson S.-O."/>
            <person name="Brzuszkiewicz E."/>
            <person name="Poehlein A."/>
            <person name="Al-Zeer M."/>
            <person name="Brinkmann V."/>
            <person name="Scavenius C."/>
            <person name="Nazipi S."/>
            <person name="Soderquist B."/>
            <person name="Bruggemann H."/>
        </authorList>
    </citation>
    <scope>NUCLEOTIDE SEQUENCE [LARGE SCALE GENOMIC DNA]</scope>
    <source>
        <strain evidence="2 4">DSM 753</strain>
    </source>
</reference>
<dbReference type="eggNOG" id="ENOG502ZPH0">
    <property type="taxonomic scope" value="Bacteria"/>
</dbReference>
<reference evidence="1 3" key="1">
    <citation type="submission" date="2007-08" db="EMBL/GenBank/DDBJ databases">
        <title>Draft genome sequence of Clostridium leptum (DSM 753).</title>
        <authorList>
            <person name="Sudarsanam P."/>
            <person name="Ley R."/>
            <person name="Guruge J."/>
            <person name="Turnbaugh P.J."/>
            <person name="Mahowald M."/>
            <person name="Liep D."/>
            <person name="Gordon J."/>
        </authorList>
    </citation>
    <scope>NUCLEOTIDE SEQUENCE [LARGE SCALE GENOMIC DNA]</scope>
    <source>
        <strain evidence="1 3">DSM 753</strain>
    </source>
</reference>
<comment type="caution">
    <text evidence="1">The sequence shown here is derived from an EMBL/GenBank/DDBJ whole genome shotgun (WGS) entry which is preliminary data.</text>
</comment>
<dbReference type="AlphaFoldDB" id="A7VYP1"/>
<accession>A7VYP1</accession>
<evidence type="ECO:0000313" key="2">
    <source>
        <dbReference type="EMBL" id="PEQ25226.1"/>
    </source>
</evidence>
<protein>
    <submittedName>
        <fullName evidence="1">Uncharacterized protein</fullName>
    </submittedName>
</protein>
<dbReference type="HOGENOM" id="CLU_1281774_0_0_9"/>
<dbReference type="EMBL" id="ABCB02000021">
    <property type="protein sequence ID" value="EDO59669.1"/>
    <property type="molecule type" value="Genomic_DNA"/>
</dbReference>
<dbReference type="EMBL" id="NOXF01000002">
    <property type="protein sequence ID" value="PEQ25226.1"/>
    <property type="molecule type" value="Genomic_DNA"/>
</dbReference>
<sequence length="211" mass="24603">MKEIDTYGIHWIEPLEGSGQWFWGTDYSSGDLYEAENLFKKGYSVEPNRLVFVHYPEGEVIEPVLAEPGQYFEKPIYDNGRFIMLLVDFPLAKINIIAYKPETKKISSLVTLPLAVAENCRNLALRLSPLMLVRQSDDKFQILWPENKSFPIGSTEGFYFRKEEKLYFSAWYEDPDYRVEIIIRDFDTGEVIKKMPGSIRLMPDGQQWLLL</sequence>
<name>A7VYP1_9FIRM</name>
<dbReference type="Proteomes" id="UP000003490">
    <property type="component" value="Unassembled WGS sequence"/>
</dbReference>